<proteinExistence type="predicted"/>
<accession>A0A9P3LF81</accession>
<feature type="compositionally biased region" description="Low complexity" evidence="1">
    <location>
        <begin position="26"/>
        <end position="41"/>
    </location>
</feature>
<feature type="compositionally biased region" description="Polar residues" evidence="1">
    <location>
        <begin position="1"/>
        <end position="21"/>
    </location>
</feature>
<dbReference type="Proteomes" id="UP000703269">
    <property type="component" value="Unassembled WGS sequence"/>
</dbReference>
<dbReference type="EMBL" id="BPQB01000026">
    <property type="protein sequence ID" value="GJE92349.1"/>
    <property type="molecule type" value="Genomic_DNA"/>
</dbReference>
<keyword evidence="3" id="KW-1185">Reference proteome</keyword>
<sequence>MEATQPQAEISQQEPAQGAQTRESEPPITSEASESSESTAEVLPNCLLGEQFSYTYDQGLQQWVVKRDGS</sequence>
<protein>
    <submittedName>
        <fullName evidence="2">Uncharacterized protein</fullName>
    </submittedName>
</protein>
<gene>
    <name evidence="2" type="ORF">PsYK624_085030</name>
</gene>
<evidence type="ECO:0000313" key="2">
    <source>
        <dbReference type="EMBL" id="GJE92349.1"/>
    </source>
</evidence>
<comment type="caution">
    <text evidence="2">The sequence shown here is derived from an EMBL/GenBank/DDBJ whole genome shotgun (WGS) entry which is preliminary data.</text>
</comment>
<evidence type="ECO:0000256" key="1">
    <source>
        <dbReference type="SAM" id="MobiDB-lite"/>
    </source>
</evidence>
<dbReference type="AlphaFoldDB" id="A0A9P3LF81"/>
<evidence type="ECO:0000313" key="3">
    <source>
        <dbReference type="Proteomes" id="UP000703269"/>
    </source>
</evidence>
<organism evidence="2 3">
    <name type="scientific">Phanerochaete sordida</name>
    <dbReference type="NCBI Taxonomy" id="48140"/>
    <lineage>
        <taxon>Eukaryota</taxon>
        <taxon>Fungi</taxon>
        <taxon>Dikarya</taxon>
        <taxon>Basidiomycota</taxon>
        <taxon>Agaricomycotina</taxon>
        <taxon>Agaricomycetes</taxon>
        <taxon>Polyporales</taxon>
        <taxon>Phanerochaetaceae</taxon>
        <taxon>Phanerochaete</taxon>
    </lineage>
</organism>
<feature type="region of interest" description="Disordered" evidence="1">
    <location>
        <begin position="1"/>
        <end position="42"/>
    </location>
</feature>
<name>A0A9P3LF81_9APHY</name>
<reference evidence="2 3" key="1">
    <citation type="submission" date="2021-08" db="EMBL/GenBank/DDBJ databases">
        <title>Draft Genome Sequence of Phanerochaete sordida strain YK-624.</title>
        <authorList>
            <person name="Mori T."/>
            <person name="Dohra H."/>
            <person name="Suzuki T."/>
            <person name="Kawagishi H."/>
            <person name="Hirai H."/>
        </authorList>
    </citation>
    <scope>NUCLEOTIDE SEQUENCE [LARGE SCALE GENOMIC DNA]</scope>
    <source>
        <strain evidence="2 3">YK-624</strain>
    </source>
</reference>